<feature type="transmembrane region" description="Helical" evidence="6">
    <location>
        <begin position="428"/>
        <end position="450"/>
    </location>
</feature>
<dbReference type="PATRIC" id="fig|1544798.3.peg.156"/>
<dbReference type="InterPro" id="IPR025857">
    <property type="entry name" value="MacB_PCD"/>
</dbReference>
<reference evidence="9 10" key="1">
    <citation type="submission" date="2014-09" db="EMBL/GenBank/DDBJ databases">
        <title>Draft Genome Sequence of Draconibacterium sp. JN14CK-3.</title>
        <authorList>
            <person name="Dong C."/>
            <person name="Lai Q."/>
            <person name="Shao Z."/>
        </authorList>
    </citation>
    <scope>NUCLEOTIDE SEQUENCE [LARGE SCALE GENOMIC DNA]</scope>
    <source>
        <strain evidence="9 10">JN14CK-3</strain>
    </source>
</reference>
<evidence type="ECO:0000256" key="3">
    <source>
        <dbReference type="ARBA" id="ARBA00022692"/>
    </source>
</evidence>
<dbReference type="PANTHER" id="PTHR30572">
    <property type="entry name" value="MEMBRANE COMPONENT OF TRANSPORTER-RELATED"/>
    <property type="match status" value="1"/>
</dbReference>
<feature type="domain" description="ABC3 transporter permease C-terminal" evidence="7">
    <location>
        <begin position="294"/>
        <end position="411"/>
    </location>
</feature>
<feature type="transmembrane region" description="Helical" evidence="6">
    <location>
        <begin position="721"/>
        <end position="740"/>
    </location>
</feature>
<name>A0A0D8JC49_9BACT</name>
<gene>
    <name evidence="9" type="ORF">LH29_00770</name>
</gene>
<keyword evidence="3 6" id="KW-0812">Transmembrane</keyword>
<evidence type="ECO:0000256" key="4">
    <source>
        <dbReference type="ARBA" id="ARBA00022989"/>
    </source>
</evidence>
<dbReference type="EMBL" id="JRHC01000001">
    <property type="protein sequence ID" value="KJF44101.1"/>
    <property type="molecule type" value="Genomic_DNA"/>
</dbReference>
<feature type="transmembrane region" description="Helical" evidence="6">
    <location>
        <begin position="344"/>
        <end position="365"/>
    </location>
</feature>
<comment type="caution">
    <text evidence="9">The sequence shown here is derived from an EMBL/GenBank/DDBJ whole genome shotgun (WGS) entry which is preliminary data.</text>
</comment>
<sequence length="792" mass="89754">MNSLRNINHKIILRTIWRNKLHSSINIIGLAIGIAVFILIARYVNHQFSFDRFHKQQNNIYKVYLGDNGSLPPAVALFLKDNIAGIEDVVRVDEWFGGGNKGYLEYENETIRTENFIFADSSFFDFFDFKMLFGDAQNGLKFPNSIILSERLSRKMFGNENPTGKQITYLSDYPSAKYTFTVSGVIEDSPTNSSIPYNGIISMSTIIYHHIRNGNISEDWVNWGFGSFVKISSPETVHQLNNETPECWTNLMAERWQVDKGSQRAEEYKLNFVPLKEVHFHGSNKRFSVYLILLIGLVILIIAIINYINLSLAISSTRLKEIGIRKIIGSDKSTLFKQFITESILITSIAGIIAVIIVLFIHPYLFNFTGFKSVVAPGETFKALVFLIGGLILIGFISGLYPAWFLTKLKPVKSIKNEFNKGTKGNRLKQVLITTQFVVSIFLIIAVLTFSKQANYIKSKNLGFDKEHLIYLSGGASISKQYQSFRESLLTNPSIQNVARSNGTFVGHLNIGSKHKVNGEFKNYKATTVDPDFIETFGIELLAGRNFSKTIKNDLNNTALVNECFVKQMELEDPIGSTVTFLGDDITIIGIIKDFHINSLHHEIKPSMLCYLPWNTCINIKVSGMDLENTIATIESTWKKFSPDVPFEYHFLDERFEELYKTETEFSSLIKIFTLIAIFIACLGLFGLISFSALQRKKEIGIRKINGAKISEVVIILNNNIIKWVVIAFIIATPIAYYAMNKWLENFAYKTTLSWWIFALAGVLALGIALLTVSWQSWRAATRNPVEALRYE</sequence>
<dbReference type="GO" id="GO:0022857">
    <property type="term" value="F:transmembrane transporter activity"/>
    <property type="evidence" value="ECO:0007669"/>
    <property type="project" value="TreeGrafter"/>
</dbReference>
<feature type="transmembrane region" description="Helical" evidence="6">
    <location>
        <begin position="287"/>
        <end position="310"/>
    </location>
</feature>
<evidence type="ECO:0000259" key="8">
    <source>
        <dbReference type="Pfam" id="PF12704"/>
    </source>
</evidence>
<feature type="domain" description="ABC3 transporter permease C-terminal" evidence="7">
    <location>
        <begin position="672"/>
        <end position="785"/>
    </location>
</feature>
<comment type="subcellular location">
    <subcellularLocation>
        <location evidence="1">Cell membrane</location>
        <topology evidence="1">Multi-pass membrane protein</topology>
    </subcellularLocation>
</comment>
<evidence type="ECO:0000259" key="7">
    <source>
        <dbReference type="Pfam" id="PF02687"/>
    </source>
</evidence>
<dbReference type="Pfam" id="PF02687">
    <property type="entry name" value="FtsX"/>
    <property type="match status" value="2"/>
</dbReference>
<dbReference type="PANTHER" id="PTHR30572:SF18">
    <property type="entry name" value="ABC-TYPE MACROLIDE FAMILY EXPORT SYSTEM PERMEASE COMPONENT 2"/>
    <property type="match status" value="1"/>
</dbReference>
<feature type="domain" description="MacB-like periplasmic core" evidence="8">
    <location>
        <begin position="23"/>
        <end position="243"/>
    </location>
</feature>
<dbReference type="Proteomes" id="UP000032544">
    <property type="component" value="Unassembled WGS sequence"/>
</dbReference>
<dbReference type="InterPro" id="IPR003838">
    <property type="entry name" value="ABC3_permease_C"/>
</dbReference>
<evidence type="ECO:0000256" key="6">
    <source>
        <dbReference type="SAM" id="Phobius"/>
    </source>
</evidence>
<evidence type="ECO:0000256" key="1">
    <source>
        <dbReference type="ARBA" id="ARBA00004651"/>
    </source>
</evidence>
<feature type="transmembrane region" description="Helical" evidence="6">
    <location>
        <begin position="21"/>
        <end position="44"/>
    </location>
</feature>
<accession>A0A0D8JC49</accession>
<evidence type="ECO:0008006" key="11">
    <source>
        <dbReference type="Google" id="ProtNLM"/>
    </source>
</evidence>
<feature type="transmembrane region" description="Helical" evidence="6">
    <location>
        <begin position="672"/>
        <end position="694"/>
    </location>
</feature>
<organism evidence="9 10">
    <name type="scientific">Draconibacterium sediminis</name>
    <dbReference type="NCBI Taxonomy" id="1544798"/>
    <lineage>
        <taxon>Bacteria</taxon>
        <taxon>Pseudomonadati</taxon>
        <taxon>Bacteroidota</taxon>
        <taxon>Bacteroidia</taxon>
        <taxon>Marinilabiliales</taxon>
        <taxon>Prolixibacteraceae</taxon>
        <taxon>Draconibacterium</taxon>
    </lineage>
</organism>
<dbReference type="InterPro" id="IPR050250">
    <property type="entry name" value="Macrolide_Exporter_MacB"/>
</dbReference>
<feature type="transmembrane region" description="Helical" evidence="6">
    <location>
        <begin position="752"/>
        <end position="773"/>
    </location>
</feature>
<evidence type="ECO:0000313" key="9">
    <source>
        <dbReference type="EMBL" id="KJF44101.1"/>
    </source>
</evidence>
<dbReference type="AlphaFoldDB" id="A0A0D8JC49"/>
<keyword evidence="5 6" id="KW-0472">Membrane</keyword>
<proteinExistence type="predicted"/>
<dbReference type="STRING" id="1544798.LH29_00770"/>
<dbReference type="OrthoDB" id="905059at2"/>
<evidence type="ECO:0000313" key="10">
    <source>
        <dbReference type="Proteomes" id="UP000032544"/>
    </source>
</evidence>
<protein>
    <recommendedName>
        <fullName evidence="11">ABC transporter permease</fullName>
    </recommendedName>
</protein>
<evidence type="ECO:0000256" key="5">
    <source>
        <dbReference type="ARBA" id="ARBA00023136"/>
    </source>
</evidence>
<keyword evidence="10" id="KW-1185">Reference proteome</keyword>
<dbReference type="RefSeq" id="WP_045025659.1">
    <property type="nucleotide sequence ID" value="NZ_JRHC01000001.1"/>
</dbReference>
<dbReference type="Pfam" id="PF12704">
    <property type="entry name" value="MacB_PCD"/>
    <property type="match status" value="2"/>
</dbReference>
<evidence type="ECO:0000256" key="2">
    <source>
        <dbReference type="ARBA" id="ARBA00022475"/>
    </source>
</evidence>
<dbReference type="GO" id="GO:0005886">
    <property type="term" value="C:plasma membrane"/>
    <property type="evidence" value="ECO:0007669"/>
    <property type="project" value="UniProtKB-SubCell"/>
</dbReference>
<feature type="transmembrane region" description="Helical" evidence="6">
    <location>
        <begin position="385"/>
        <end position="407"/>
    </location>
</feature>
<keyword evidence="2" id="KW-1003">Cell membrane</keyword>
<feature type="domain" description="MacB-like periplasmic core" evidence="8">
    <location>
        <begin position="438"/>
        <end position="617"/>
    </location>
</feature>
<keyword evidence="4 6" id="KW-1133">Transmembrane helix</keyword>